<comment type="subcellular location">
    <subcellularLocation>
        <location evidence="1">Cell membrane</location>
        <topology evidence="1">Lipid-anchor</topology>
    </subcellularLocation>
</comment>
<keyword evidence="3" id="KW-1003">Cell membrane</keyword>
<dbReference type="EMBL" id="HE646638">
    <property type="protein sequence ID" value="CCF17540.1"/>
    <property type="molecule type" value="mRNA"/>
</dbReference>
<feature type="compositionally biased region" description="Polar residues" evidence="9">
    <location>
        <begin position="184"/>
        <end position="197"/>
    </location>
</feature>
<dbReference type="PROSITE" id="PS51421">
    <property type="entry name" value="RAS"/>
    <property type="match status" value="1"/>
</dbReference>
<keyword evidence="4" id="KW-0547">Nucleotide-binding</keyword>
<evidence type="ECO:0000256" key="5">
    <source>
        <dbReference type="ARBA" id="ARBA00023134"/>
    </source>
</evidence>
<dbReference type="NCBIfam" id="TIGR00231">
    <property type="entry name" value="small_GTP"/>
    <property type="match status" value="1"/>
</dbReference>
<evidence type="ECO:0000256" key="3">
    <source>
        <dbReference type="ARBA" id="ARBA00022475"/>
    </source>
</evidence>
<reference evidence="10" key="1">
    <citation type="submission" date="2011-12" db="EMBL/GenBank/DDBJ databases">
        <title>Characterization of a RABE GTPase expressed during morphogenesis in the unicellular green alga Micrasterias denticulata (Zygnematophyceae, Streptophyta).</title>
        <authorList>
            <person name="Vannerum K."/>
            <person name="De Rycke R."/>
            <person name="Pollier J."/>
            <person name="Goossens A."/>
            <person name="Inze D."/>
            <person name="Vyverman W."/>
        </authorList>
    </citation>
    <scope>NUCLEOTIDE SEQUENCE</scope>
</reference>
<keyword evidence="8" id="KW-0636">Prenylation</keyword>
<evidence type="ECO:0000256" key="9">
    <source>
        <dbReference type="SAM" id="MobiDB-lite"/>
    </source>
</evidence>
<dbReference type="PROSITE" id="PS51419">
    <property type="entry name" value="RAB"/>
    <property type="match status" value="1"/>
</dbReference>
<dbReference type="PRINTS" id="PR00449">
    <property type="entry name" value="RASTRNSFRMNG"/>
</dbReference>
<keyword evidence="7" id="KW-0449">Lipoprotein</keyword>
<keyword evidence="6" id="KW-0472">Membrane</keyword>
<dbReference type="SMART" id="SM00176">
    <property type="entry name" value="RAN"/>
    <property type="match status" value="1"/>
</dbReference>
<evidence type="ECO:0000256" key="7">
    <source>
        <dbReference type="ARBA" id="ARBA00023288"/>
    </source>
</evidence>
<accession>I0J7B8</accession>
<dbReference type="Pfam" id="PF00071">
    <property type="entry name" value="Ras"/>
    <property type="match status" value="1"/>
</dbReference>
<keyword evidence="5" id="KW-0342">GTP-binding</keyword>
<evidence type="ECO:0000256" key="2">
    <source>
        <dbReference type="ARBA" id="ARBA00006270"/>
    </source>
</evidence>
<evidence type="ECO:0000256" key="6">
    <source>
        <dbReference type="ARBA" id="ARBA00023136"/>
    </source>
</evidence>
<dbReference type="Gene3D" id="3.40.50.300">
    <property type="entry name" value="P-loop containing nucleotide triphosphate hydrolases"/>
    <property type="match status" value="1"/>
</dbReference>
<dbReference type="SUPFAM" id="SSF52540">
    <property type="entry name" value="P-loop containing nucleoside triphosphate hydrolases"/>
    <property type="match status" value="1"/>
</dbReference>
<dbReference type="InterPro" id="IPR001806">
    <property type="entry name" value="Small_GTPase"/>
</dbReference>
<dbReference type="GO" id="GO:0003924">
    <property type="term" value="F:GTPase activity"/>
    <property type="evidence" value="ECO:0007669"/>
    <property type="project" value="InterPro"/>
</dbReference>
<dbReference type="PROSITE" id="PS51420">
    <property type="entry name" value="RHO"/>
    <property type="match status" value="1"/>
</dbReference>
<gene>
    <name evidence="10" type="primary">RabE1</name>
</gene>
<dbReference type="GO" id="GO:0005525">
    <property type="term" value="F:GTP binding"/>
    <property type="evidence" value="ECO:0007669"/>
    <property type="project" value="UniProtKB-KW"/>
</dbReference>
<evidence type="ECO:0000313" key="10">
    <source>
        <dbReference type="EMBL" id="CCF17540.1"/>
    </source>
</evidence>
<comment type="similarity">
    <text evidence="2">Belongs to the small GTPase superfamily. Rab family.</text>
</comment>
<evidence type="ECO:0000256" key="1">
    <source>
        <dbReference type="ARBA" id="ARBA00004193"/>
    </source>
</evidence>
<proteinExistence type="evidence at transcript level"/>
<dbReference type="InterPro" id="IPR050305">
    <property type="entry name" value="Small_GTPase_Rab"/>
</dbReference>
<dbReference type="InterPro" id="IPR005225">
    <property type="entry name" value="Small_GTP-bd"/>
</dbReference>
<dbReference type="SMART" id="SM00175">
    <property type="entry name" value="RAB"/>
    <property type="match status" value="1"/>
</dbReference>
<protein>
    <submittedName>
        <fullName evidence="10">RabE GTPase protein</fullName>
    </submittedName>
</protein>
<evidence type="ECO:0000256" key="8">
    <source>
        <dbReference type="ARBA" id="ARBA00023289"/>
    </source>
</evidence>
<dbReference type="FunFam" id="3.40.50.300:FF:000308">
    <property type="entry name" value="ras-related protein RABE1c-like"/>
    <property type="match status" value="1"/>
</dbReference>
<sequence>MAAGRRHGGETRLKLLLIGDSSVGKSSLLLRFAEDSFSQTFISTIGVDFKTRTIDIDGEQVKLSIWDTAGQERFRTITAAYYRGANGIVLVYDITSESSFNSIRGWIRNIEEHASENVCKILVGNKADMEDRRVVSKEQGQALANEFRIKFFETSAKADINVEEAFVCIARESKKLAGPPPDKGSNTLKVDPTTGNNAPKAASCCA</sequence>
<feature type="region of interest" description="Disordered" evidence="9">
    <location>
        <begin position="178"/>
        <end position="202"/>
    </location>
</feature>
<dbReference type="AlphaFoldDB" id="I0J7B8"/>
<organism evidence="10">
    <name type="scientific">Micrasterias denticulata</name>
    <dbReference type="NCBI Taxonomy" id="407018"/>
    <lineage>
        <taxon>Eukaryota</taxon>
        <taxon>Viridiplantae</taxon>
        <taxon>Streptophyta</taxon>
        <taxon>Zygnematophyceae</taxon>
        <taxon>Zygnematophycidae</taxon>
        <taxon>Desmidiales</taxon>
        <taxon>Desmidiaceae</taxon>
        <taxon>Micrasterias</taxon>
    </lineage>
</organism>
<dbReference type="SMART" id="SM00174">
    <property type="entry name" value="RHO"/>
    <property type="match status" value="1"/>
</dbReference>
<dbReference type="PANTHER" id="PTHR47980">
    <property type="entry name" value="LD44762P"/>
    <property type="match status" value="1"/>
</dbReference>
<dbReference type="GO" id="GO:0005886">
    <property type="term" value="C:plasma membrane"/>
    <property type="evidence" value="ECO:0007669"/>
    <property type="project" value="UniProtKB-SubCell"/>
</dbReference>
<dbReference type="SMART" id="SM00173">
    <property type="entry name" value="RAS"/>
    <property type="match status" value="1"/>
</dbReference>
<evidence type="ECO:0000256" key="4">
    <source>
        <dbReference type="ARBA" id="ARBA00022741"/>
    </source>
</evidence>
<name>I0J7B8_9VIRI</name>
<dbReference type="CDD" id="cd01867">
    <property type="entry name" value="Rab8_Rab10_Rab13_like"/>
    <property type="match status" value="1"/>
</dbReference>
<dbReference type="InterPro" id="IPR027417">
    <property type="entry name" value="P-loop_NTPase"/>
</dbReference>